<organism evidence="2">
    <name type="scientific">hydrothermal vent metagenome</name>
    <dbReference type="NCBI Taxonomy" id="652676"/>
    <lineage>
        <taxon>unclassified sequences</taxon>
        <taxon>metagenomes</taxon>
        <taxon>ecological metagenomes</taxon>
    </lineage>
</organism>
<evidence type="ECO:0000256" key="1">
    <source>
        <dbReference type="SAM" id="MobiDB-lite"/>
    </source>
</evidence>
<name>A0A3B0W9X1_9ZZZZ</name>
<proteinExistence type="predicted"/>
<sequence>MMIKNKKVLHILMFFLASIYLSMVTACGGSSSSSNPAEEDSANENSTDENLAGEGAINDEFNAPFNFESTTSNTWNLHRFDGTSRTDSIDANQTKSGWLVMLPTIPPPGTNLGWFADTYGAYLYQEVSGNFVVATKLRVVSRNNINVQPPSTNFNAGGLVIRDPAGTHNGNENWVMYNIGAQTSDTPGNTYSREIKKTVNSASNMFLTDQDNIEEHLLTCRIGENFYFYYWDDVINNWREETFYNNADLNGSTISTRIANNTTITPEIASTLPSDGNTSPISFRFDAANNFFMPNTLQVGLIAHNWTSAGDTRAEFDYVRFATNIPATKNDCLTEFVGLGL</sequence>
<feature type="region of interest" description="Disordered" evidence="1">
    <location>
        <begin position="31"/>
        <end position="52"/>
    </location>
</feature>
<dbReference type="PROSITE" id="PS51257">
    <property type="entry name" value="PROKAR_LIPOPROTEIN"/>
    <property type="match status" value="1"/>
</dbReference>
<gene>
    <name evidence="2" type="ORF">MNBD_GAMMA06-801</name>
</gene>
<dbReference type="AlphaFoldDB" id="A0A3B0W9X1"/>
<dbReference type="EMBL" id="UOFD01000051">
    <property type="protein sequence ID" value="VAW52728.1"/>
    <property type="molecule type" value="Genomic_DNA"/>
</dbReference>
<accession>A0A3B0W9X1</accession>
<evidence type="ECO:0000313" key="2">
    <source>
        <dbReference type="EMBL" id="VAW52728.1"/>
    </source>
</evidence>
<protein>
    <submittedName>
        <fullName evidence="2">Uncharacterized protein</fullName>
    </submittedName>
</protein>
<reference evidence="2" key="1">
    <citation type="submission" date="2018-06" db="EMBL/GenBank/DDBJ databases">
        <authorList>
            <person name="Zhirakovskaya E."/>
        </authorList>
    </citation>
    <scope>NUCLEOTIDE SEQUENCE</scope>
</reference>